<evidence type="ECO:0000256" key="1">
    <source>
        <dbReference type="SAM" id="Phobius"/>
    </source>
</evidence>
<keyword evidence="1" id="KW-0812">Transmembrane</keyword>
<sequence length="102" mass="11940">MDTASGKLVNPVIEKQIDLNNKKEININNENKVLIKTHEKQSFIIISSYFLITYLISFSLYATNSKHTLLLFFLQSTFFVVIPFFFCNTRVLLKESINYLIR</sequence>
<keyword evidence="1" id="KW-1133">Transmembrane helix</keyword>
<evidence type="ECO:0000313" key="3">
    <source>
        <dbReference type="EMBL" id="QIF90121.1"/>
    </source>
</evidence>
<keyword evidence="4" id="KW-1185">Reference proteome</keyword>
<dbReference type="EMBL" id="CP047340">
    <property type="protein sequence ID" value="QIF90121.1"/>
    <property type="molecule type" value="Genomic_DNA"/>
</dbReference>
<dbReference type="RefSeq" id="WP_075672659.1">
    <property type="nucleotide sequence ID" value="NZ_CP045008.1"/>
</dbReference>
<reference evidence="2" key="2">
    <citation type="submission" date="2020-11" db="EMBL/GenBank/DDBJ databases">
        <title>Enhanced detection system for hospital associated transmission using whole genome sequencing surveillance.</title>
        <authorList>
            <person name="Harrison L.H."/>
            <person name="Van Tyne D."/>
            <person name="Marsh J.W."/>
            <person name="Griffith M.P."/>
            <person name="Snyder D.J."/>
            <person name="Cooper V.S."/>
            <person name="Mustapha M."/>
        </authorList>
    </citation>
    <scope>NUCLEOTIDE SEQUENCE</scope>
    <source>
        <strain evidence="2">PR00070</strain>
    </source>
</reference>
<dbReference type="Proteomes" id="UP000612266">
    <property type="component" value="Unassembled WGS sequence"/>
</dbReference>
<feature type="transmembrane region" description="Helical" evidence="1">
    <location>
        <begin position="42"/>
        <end position="63"/>
    </location>
</feature>
<proteinExistence type="predicted"/>
<reference evidence="3 4" key="1">
    <citation type="submission" date="2020-01" db="EMBL/GenBank/DDBJ databases">
        <title>The genomic epidemiology of tigecycline resistance gene tet(X) variants in a swine farm in China.</title>
        <authorList>
            <person name="Peng K."/>
            <person name="Li R."/>
        </authorList>
    </citation>
    <scope>NUCLEOTIDE SEQUENCE [LARGE SCALE GENOMIC DNA]</scope>
    <source>
        <strain evidence="3 4">ZF1</strain>
    </source>
</reference>
<organism evidence="2 5">
    <name type="scientific">Proteus terrae subsp. cibarius</name>
    <dbReference type="NCBI Taxonomy" id="626774"/>
    <lineage>
        <taxon>Bacteria</taxon>
        <taxon>Pseudomonadati</taxon>
        <taxon>Pseudomonadota</taxon>
        <taxon>Gammaproteobacteria</taxon>
        <taxon>Enterobacterales</taxon>
        <taxon>Morganellaceae</taxon>
        <taxon>Proteus</taxon>
    </lineage>
</organism>
<protein>
    <submittedName>
        <fullName evidence="2">Uncharacterized protein</fullName>
    </submittedName>
</protein>
<evidence type="ECO:0000313" key="2">
    <source>
        <dbReference type="EMBL" id="MBG2912806.1"/>
    </source>
</evidence>
<accession>A0A6G6STT4</accession>
<dbReference type="Proteomes" id="UP000501338">
    <property type="component" value="Chromosome"/>
</dbReference>
<name>A0A6G6STT4_9GAMM</name>
<dbReference type="AlphaFoldDB" id="A0A6G6STT4"/>
<evidence type="ECO:0000313" key="5">
    <source>
        <dbReference type="Proteomes" id="UP000612266"/>
    </source>
</evidence>
<dbReference type="GeneID" id="57332592"/>
<feature type="transmembrane region" description="Helical" evidence="1">
    <location>
        <begin position="69"/>
        <end position="93"/>
    </location>
</feature>
<keyword evidence="1" id="KW-0472">Membrane</keyword>
<evidence type="ECO:0000313" key="4">
    <source>
        <dbReference type="Proteomes" id="UP000501338"/>
    </source>
</evidence>
<dbReference type="EMBL" id="JADSJR010000001">
    <property type="protein sequence ID" value="MBG2912806.1"/>
    <property type="molecule type" value="Genomic_DNA"/>
</dbReference>
<gene>
    <name evidence="3" type="ORF">GTH23_08750</name>
    <name evidence="2" type="ORF">I4901_00225</name>
</gene>